<dbReference type="EMBL" id="CP051142">
    <property type="protein sequence ID" value="QIX00150.1"/>
    <property type="molecule type" value="Genomic_DNA"/>
</dbReference>
<gene>
    <name evidence="1" type="ORF">AMS68_005667</name>
</gene>
<organism evidence="1 2">
    <name type="scientific">Peltaster fructicola</name>
    <dbReference type="NCBI Taxonomy" id="286661"/>
    <lineage>
        <taxon>Eukaryota</taxon>
        <taxon>Fungi</taxon>
        <taxon>Dikarya</taxon>
        <taxon>Ascomycota</taxon>
        <taxon>Pezizomycotina</taxon>
        <taxon>Dothideomycetes</taxon>
        <taxon>Dothideomycetes incertae sedis</taxon>
        <taxon>Peltaster</taxon>
    </lineage>
</organism>
<dbReference type="Gene3D" id="3.40.50.150">
    <property type="entry name" value="Vaccinia Virus protein VP39"/>
    <property type="match status" value="1"/>
</dbReference>
<sequence>MEPDERYYKPFIAPLLEKPGSKYTYTSLKGAHLRQYWSNYEKVLNDPKLLPQRPPLPPDDPKLRQIDHSMLVIGNLWRTDKEGLTQNRKGVNLAPLVLQHMLYGALSNDVFHRSGLVRMLWWMPESQLLEIQAPNTHRKRNLTTQFGAASDIVHLAGSKSLEDLLFEQAGSNSSYFRPPGTTQVAWINAPNQAATPAVEREHHTVQEDPSDVEAFSDINPLATTCDSFKDLDKAIQDYKDRFARLPNYIRRPGRMKHVETDEPLVYPQSLAVHQPNAIPHELAAKYNSEALRIKSARFLDMSLQLVHLEAEVAALSERYPDAPEAEKAKETVLQLGTELDHLHTVGISEQLAIRLNILLEHLLAIYASPRPLARDRRPFEPLKTDEFDFWPDPRMALIMMTPATHDFTIPGEINGKEVTQIFKQVIKQMQVLGYGSFLPAVLNNLAPNAARDLIPQVPAITDARKGGRLNPNKVRSRTLSDEMLAGLAKAYIEWPFRPSSLELLLAAEDVGDTMELLEDTASHREEAVA</sequence>
<name>A0A6H0Y0H8_9PEZI</name>
<accession>A0A6H0Y0H8</accession>
<evidence type="ECO:0000313" key="1">
    <source>
        <dbReference type="EMBL" id="QIX00150.1"/>
    </source>
</evidence>
<evidence type="ECO:0000313" key="2">
    <source>
        <dbReference type="Proteomes" id="UP000503462"/>
    </source>
</evidence>
<protein>
    <submittedName>
        <fullName evidence="1">Uncharacterized protein</fullName>
    </submittedName>
</protein>
<dbReference type="InterPro" id="IPR029063">
    <property type="entry name" value="SAM-dependent_MTases_sf"/>
</dbReference>
<dbReference type="Proteomes" id="UP000503462">
    <property type="component" value="Chromosome 4"/>
</dbReference>
<proteinExistence type="predicted"/>
<dbReference type="OrthoDB" id="16079at2759"/>
<reference evidence="1 2" key="1">
    <citation type="journal article" date="2016" name="Sci. Rep.">
        <title>Peltaster fructicola genome reveals evolution from an invasive phytopathogen to an ectophytic parasite.</title>
        <authorList>
            <person name="Xu C."/>
            <person name="Chen H."/>
            <person name="Gleason M.L."/>
            <person name="Xu J.R."/>
            <person name="Liu H."/>
            <person name="Zhang R."/>
            <person name="Sun G."/>
        </authorList>
    </citation>
    <scope>NUCLEOTIDE SEQUENCE [LARGE SCALE GENOMIC DNA]</scope>
    <source>
        <strain evidence="1 2">LNHT1506</strain>
    </source>
</reference>
<keyword evidence="2" id="KW-1185">Reference proteome</keyword>
<dbReference type="AlphaFoldDB" id="A0A6H0Y0H8"/>